<accession>A0ACD1G9L5</accession>
<evidence type="ECO:0000313" key="1">
    <source>
        <dbReference type="EMBL" id="RAH45829.1"/>
    </source>
</evidence>
<organism evidence="1 2">
    <name type="scientific">Aspergillus brunneoviolaceus CBS 621.78</name>
    <dbReference type="NCBI Taxonomy" id="1450534"/>
    <lineage>
        <taxon>Eukaryota</taxon>
        <taxon>Fungi</taxon>
        <taxon>Dikarya</taxon>
        <taxon>Ascomycota</taxon>
        <taxon>Pezizomycotina</taxon>
        <taxon>Eurotiomycetes</taxon>
        <taxon>Eurotiomycetidae</taxon>
        <taxon>Eurotiales</taxon>
        <taxon>Aspergillaceae</taxon>
        <taxon>Aspergillus</taxon>
        <taxon>Aspergillus subgen. Circumdati</taxon>
    </lineage>
</organism>
<evidence type="ECO:0000313" key="2">
    <source>
        <dbReference type="Proteomes" id="UP000249057"/>
    </source>
</evidence>
<reference evidence="1" key="1">
    <citation type="submission" date="2018-02" db="EMBL/GenBank/DDBJ databases">
        <title>The genomes of Aspergillus section Nigri reveals drivers in fungal speciation.</title>
        <authorList>
            <consortium name="DOE Joint Genome Institute"/>
            <person name="Vesth T.C."/>
            <person name="Nybo J."/>
            <person name="Theobald S."/>
            <person name="Brandl J."/>
            <person name="Frisvad J.C."/>
            <person name="Nielsen K.F."/>
            <person name="Lyhne E.K."/>
            <person name="Kogle M.E."/>
            <person name="Kuo A."/>
            <person name="Riley R."/>
            <person name="Clum A."/>
            <person name="Nolan M."/>
            <person name="Lipzen A."/>
            <person name="Salamov A."/>
            <person name="Henrissat B."/>
            <person name="Wiebenga A."/>
            <person name="De vries R.P."/>
            <person name="Grigoriev I.V."/>
            <person name="Mortensen U.H."/>
            <person name="Andersen M.R."/>
            <person name="Baker S.E."/>
        </authorList>
    </citation>
    <scope>NUCLEOTIDE SEQUENCE</scope>
    <source>
        <strain evidence="1">CBS 621.78</strain>
    </source>
</reference>
<dbReference type="Proteomes" id="UP000249057">
    <property type="component" value="Unassembled WGS sequence"/>
</dbReference>
<keyword evidence="2" id="KW-1185">Reference proteome</keyword>
<name>A0ACD1G9L5_9EURO</name>
<gene>
    <name evidence="1" type="ORF">BO95DRAFT_362907</name>
</gene>
<sequence length="520" mass="57203">MKARASHLVSRPRLDPLVFCHRLCISTSTTSRIAGSSPTKAATTTVPSASGTGNTAHHQHHHLHHHEIAFPATRTTSAAKPSSVTAAPLAGLPTRTFLRSLFLTSVMASPLLTPCLSLMKLLVDSPSKLLRPSSNAAMDYLLRRSIYDHFCAGTNEIEVRQTVREMKRLGFKGVILGYARESIAQVSPSSHQETIAAVLQGQLQQAQWEQAVNEWKEGNLRTLKMLGEGDYLAVKFTGAGPLAVHSLTRNDPHPPPQIAAAIHEICAAVAAQKSRLWIDAEQQVFQAAIDSWAVDLMRRFNRSSSETPQKEPPIVVLNTYQAYLKRSADILAGHLRLARQEGWGVGVKLVRGAYIAHDQRDRIWDTKEETDANYNGIVRALIENCYPSISRGAGSELRSERAEDLPTVRLFVASHNGESVAKACTLYQQRQREGRKTIPVEVGQLQGMADEVSLGMVAAGGHAEAKPGVFKCLAWGSTEECLHFLLRRAVENQSAMQRTRDTAQALRGEAWRRMVALMRA</sequence>
<protein>
    <submittedName>
        <fullName evidence="1">FAD-linked oxidoreductase</fullName>
    </submittedName>
</protein>
<proteinExistence type="predicted"/>
<dbReference type="EMBL" id="KZ825342">
    <property type="protein sequence ID" value="RAH45829.1"/>
    <property type="molecule type" value="Genomic_DNA"/>
</dbReference>